<keyword evidence="1" id="KW-0597">Phosphoprotein</keyword>
<dbReference type="InterPro" id="IPR016120">
    <property type="entry name" value="Sig_transdc_His_kin_SpoOB"/>
</dbReference>
<accession>R4KPY9</accession>
<dbReference type="AlphaFoldDB" id="R4KPY9"/>
<keyword evidence="6" id="KW-1185">Reference proteome</keyword>
<dbReference type="eggNOG" id="COG3290">
    <property type="taxonomic scope" value="Bacteria"/>
</dbReference>
<sequence>MLELLSVQRHDFLNHLQIISGLLQLNRETEAREYIRTVSRDIVSLSKVVHLQVPEVAAVLLMAYNRAVSYQIEMAFDVQANLKDCTVPGEELASLLEELLNNIIDYLAPPEVAARKISIGIMGTEVSYSWQISFSAAPYAYPTRVEESAQRAVDNGVRLKLYITN</sequence>
<reference evidence="5 6" key="1">
    <citation type="submission" date="2012-01" db="EMBL/GenBank/DDBJ databases">
        <title>Complete sequence of Desulfotomaculum gibsoniae DSM 7213.</title>
        <authorList>
            <consortium name="US DOE Joint Genome Institute"/>
            <person name="Lucas S."/>
            <person name="Han J."/>
            <person name="Lapidus A."/>
            <person name="Cheng J.-F."/>
            <person name="Goodwin L."/>
            <person name="Pitluck S."/>
            <person name="Peters L."/>
            <person name="Ovchinnikova G."/>
            <person name="Teshima H."/>
            <person name="Detter J.C."/>
            <person name="Han C."/>
            <person name="Tapia R."/>
            <person name="Land M."/>
            <person name="Hauser L."/>
            <person name="Kyrpides N."/>
            <person name="Ivanova N."/>
            <person name="Pagani I."/>
            <person name="Parshina S."/>
            <person name="Plugge C."/>
            <person name="Muyzer G."/>
            <person name="Kuever J."/>
            <person name="Ivanova A."/>
            <person name="Nazina T."/>
            <person name="Klenk H.-P."/>
            <person name="Brambilla E."/>
            <person name="Spring S."/>
            <person name="Stams A.F."/>
            <person name="Woyke T."/>
        </authorList>
    </citation>
    <scope>NUCLEOTIDE SEQUENCE [LARGE SCALE GENOMIC DNA]</scope>
    <source>
        <strain evidence="5 6">DSM 7213</strain>
    </source>
</reference>
<dbReference type="Pfam" id="PF14689">
    <property type="entry name" value="SPOB_a"/>
    <property type="match status" value="1"/>
</dbReference>
<feature type="domain" description="SpoOB alpha-helical" evidence="4">
    <location>
        <begin position="1"/>
        <end position="49"/>
    </location>
</feature>
<evidence type="ECO:0000256" key="1">
    <source>
        <dbReference type="ARBA" id="ARBA00022553"/>
    </source>
</evidence>
<proteinExistence type="predicted"/>
<gene>
    <name evidence="5" type="ORF">Desgi_3289</name>
</gene>
<evidence type="ECO:0000259" key="4">
    <source>
        <dbReference type="Pfam" id="PF14689"/>
    </source>
</evidence>
<dbReference type="Gene3D" id="1.10.287.130">
    <property type="match status" value="1"/>
</dbReference>
<evidence type="ECO:0000256" key="3">
    <source>
        <dbReference type="ARBA" id="ARBA00022777"/>
    </source>
</evidence>
<keyword evidence="2" id="KW-0808">Transferase</keyword>
<name>R4KPY9_9FIRM</name>
<dbReference type="Proteomes" id="UP000013520">
    <property type="component" value="Chromosome"/>
</dbReference>
<dbReference type="InterPro" id="IPR039506">
    <property type="entry name" value="SPOB_a"/>
</dbReference>
<keyword evidence="3" id="KW-0418">Kinase</keyword>
<evidence type="ECO:0000313" key="6">
    <source>
        <dbReference type="Proteomes" id="UP000013520"/>
    </source>
</evidence>
<protein>
    <recommendedName>
        <fullName evidence="4">SpoOB alpha-helical domain-containing protein</fullName>
    </recommendedName>
</protein>
<evidence type="ECO:0000313" key="5">
    <source>
        <dbReference type="EMBL" id="AGL02635.1"/>
    </source>
</evidence>
<organism evidence="5 6">
    <name type="scientific">Desulfoscipio gibsoniae DSM 7213</name>
    <dbReference type="NCBI Taxonomy" id="767817"/>
    <lineage>
        <taxon>Bacteria</taxon>
        <taxon>Bacillati</taxon>
        <taxon>Bacillota</taxon>
        <taxon>Clostridia</taxon>
        <taxon>Eubacteriales</taxon>
        <taxon>Desulfallaceae</taxon>
        <taxon>Desulfoscipio</taxon>
    </lineage>
</organism>
<dbReference type="KEGG" id="dgi:Desgi_3289"/>
<dbReference type="GO" id="GO:0000155">
    <property type="term" value="F:phosphorelay sensor kinase activity"/>
    <property type="evidence" value="ECO:0007669"/>
    <property type="project" value="InterPro"/>
</dbReference>
<dbReference type="RefSeq" id="WP_006523295.1">
    <property type="nucleotide sequence ID" value="NC_021184.1"/>
</dbReference>
<dbReference type="EMBL" id="CP003273">
    <property type="protein sequence ID" value="AGL02635.1"/>
    <property type="molecule type" value="Genomic_DNA"/>
</dbReference>
<dbReference type="OrthoDB" id="1634477at2"/>
<evidence type="ECO:0000256" key="2">
    <source>
        <dbReference type="ARBA" id="ARBA00022679"/>
    </source>
</evidence>
<dbReference type="SUPFAM" id="SSF55890">
    <property type="entry name" value="Sporulation response regulatory protein Spo0B"/>
    <property type="match status" value="1"/>
</dbReference>
<dbReference type="STRING" id="767817.Desgi_3289"/>
<dbReference type="HOGENOM" id="CLU_125875_0_0_9"/>